<dbReference type="GO" id="GO:0036376">
    <property type="term" value="P:sodium ion export across plasma membrane"/>
    <property type="evidence" value="ECO:0007669"/>
    <property type="project" value="TreeGrafter"/>
</dbReference>
<dbReference type="OrthoDB" id="3352408at2759"/>
<dbReference type="Pfam" id="PF00689">
    <property type="entry name" value="Cation_ATPase_C"/>
    <property type="match status" value="1"/>
</dbReference>
<sequence>MVCCISSIVNGVQLGRLICENLKNVIAYTLSSNIPEITPFLAFTIAQIPLPLTTVLILCIYLGTDLLPAISLAYEKPESDIIRRPLRDSRVDRLVARTSSNCSPPKVLTFAFIWMRSCVIRVAPLRWSIAQGRAAYLLPRNDDIAALAAHNLDLDSEIVLWKLECADLQSARIQSARLWLALSNVHKHHFNFRDAIALVHEALHILGDKISTSFALALAIELEYDNCLLH</sequence>
<comment type="caution">
    <text evidence="4">The sequence shown here is derived from an EMBL/GenBank/DDBJ whole genome shotgun (WGS) entry which is preliminary data.</text>
</comment>
<gene>
    <name evidence="4" type="ORF">BWQ96_05876</name>
</gene>
<feature type="domain" description="Cation-transporting P-type ATPase C-terminal" evidence="3">
    <location>
        <begin position="49"/>
        <end position="94"/>
    </location>
</feature>
<evidence type="ECO:0000256" key="2">
    <source>
        <dbReference type="ARBA" id="ARBA00022475"/>
    </source>
</evidence>
<dbReference type="Proteomes" id="UP000247409">
    <property type="component" value="Unassembled WGS sequence"/>
</dbReference>
<dbReference type="GO" id="GO:0005391">
    <property type="term" value="F:P-type sodium:potassium-exchanging transporter activity"/>
    <property type="evidence" value="ECO:0007669"/>
    <property type="project" value="TreeGrafter"/>
</dbReference>
<dbReference type="InterPro" id="IPR006068">
    <property type="entry name" value="ATPase_P-typ_cation-transptr_C"/>
</dbReference>
<accession>A0A2V3IQI5</accession>
<dbReference type="Gene3D" id="1.20.1110.10">
    <property type="entry name" value="Calcium-transporting ATPase, transmembrane domain"/>
    <property type="match status" value="1"/>
</dbReference>
<name>A0A2V3IQI5_9FLOR</name>
<protein>
    <submittedName>
        <fullName evidence="4">Sodium/potassium-transporting ATPase subunit alpha-2</fullName>
    </submittedName>
</protein>
<dbReference type="GO" id="GO:0005886">
    <property type="term" value="C:plasma membrane"/>
    <property type="evidence" value="ECO:0007669"/>
    <property type="project" value="UniProtKB-SubCell"/>
</dbReference>
<dbReference type="EMBL" id="NBIV01000093">
    <property type="protein sequence ID" value="PXF44356.1"/>
    <property type="molecule type" value="Genomic_DNA"/>
</dbReference>
<dbReference type="STRING" id="448386.A0A2V3IQI5"/>
<dbReference type="GO" id="GO:1990573">
    <property type="term" value="P:potassium ion import across plasma membrane"/>
    <property type="evidence" value="ECO:0007669"/>
    <property type="project" value="TreeGrafter"/>
</dbReference>
<reference evidence="4 5" key="1">
    <citation type="journal article" date="2018" name="Mol. Biol. Evol.">
        <title>Analysis of the draft genome of the red seaweed Gracilariopsis chorda provides insights into genome size evolution in Rhodophyta.</title>
        <authorList>
            <person name="Lee J."/>
            <person name="Yang E.C."/>
            <person name="Graf L."/>
            <person name="Yang J.H."/>
            <person name="Qiu H."/>
            <person name="Zel Zion U."/>
            <person name="Chan C.X."/>
            <person name="Stephens T.G."/>
            <person name="Weber A.P.M."/>
            <person name="Boo G.H."/>
            <person name="Boo S.M."/>
            <person name="Kim K.M."/>
            <person name="Shin Y."/>
            <person name="Jung M."/>
            <person name="Lee S.J."/>
            <person name="Yim H.S."/>
            <person name="Lee J.H."/>
            <person name="Bhattacharya D."/>
            <person name="Yoon H.S."/>
        </authorList>
    </citation>
    <scope>NUCLEOTIDE SEQUENCE [LARGE SCALE GENOMIC DNA]</scope>
    <source>
        <strain evidence="4 5">SKKU-2015</strain>
        <tissue evidence="4">Whole body</tissue>
    </source>
</reference>
<dbReference type="GO" id="GO:0030007">
    <property type="term" value="P:intracellular potassium ion homeostasis"/>
    <property type="evidence" value="ECO:0007669"/>
    <property type="project" value="TreeGrafter"/>
</dbReference>
<keyword evidence="5" id="KW-1185">Reference proteome</keyword>
<dbReference type="PANTHER" id="PTHR43294">
    <property type="entry name" value="SODIUM/POTASSIUM-TRANSPORTING ATPASE SUBUNIT ALPHA"/>
    <property type="match status" value="1"/>
</dbReference>
<dbReference type="GO" id="GO:0006883">
    <property type="term" value="P:intracellular sodium ion homeostasis"/>
    <property type="evidence" value="ECO:0007669"/>
    <property type="project" value="TreeGrafter"/>
</dbReference>
<evidence type="ECO:0000259" key="3">
    <source>
        <dbReference type="Pfam" id="PF00689"/>
    </source>
</evidence>
<dbReference type="AlphaFoldDB" id="A0A2V3IQI5"/>
<dbReference type="InterPro" id="IPR023298">
    <property type="entry name" value="ATPase_P-typ_TM_dom_sf"/>
</dbReference>
<comment type="subcellular location">
    <subcellularLocation>
        <location evidence="1">Cell membrane</location>
        <topology evidence="1">Multi-pass membrane protein</topology>
    </subcellularLocation>
</comment>
<dbReference type="SUPFAM" id="SSF81665">
    <property type="entry name" value="Calcium ATPase, transmembrane domain M"/>
    <property type="match status" value="1"/>
</dbReference>
<organism evidence="4 5">
    <name type="scientific">Gracilariopsis chorda</name>
    <dbReference type="NCBI Taxonomy" id="448386"/>
    <lineage>
        <taxon>Eukaryota</taxon>
        <taxon>Rhodophyta</taxon>
        <taxon>Florideophyceae</taxon>
        <taxon>Rhodymeniophycidae</taxon>
        <taxon>Gracilariales</taxon>
        <taxon>Gracilariaceae</taxon>
        <taxon>Gracilariopsis</taxon>
    </lineage>
</organism>
<dbReference type="PANTHER" id="PTHR43294:SF21">
    <property type="entry name" value="CATION TRANSPORTING ATPASE"/>
    <property type="match status" value="1"/>
</dbReference>
<evidence type="ECO:0000313" key="4">
    <source>
        <dbReference type="EMBL" id="PXF44356.1"/>
    </source>
</evidence>
<evidence type="ECO:0000256" key="1">
    <source>
        <dbReference type="ARBA" id="ARBA00004651"/>
    </source>
</evidence>
<dbReference type="GO" id="GO:1902600">
    <property type="term" value="P:proton transmembrane transport"/>
    <property type="evidence" value="ECO:0007669"/>
    <property type="project" value="TreeGrafter"/>
</dbReference>
<evidence type="ECO:0000313" key="5">
    <source>
        <dbReference type="Proteomes" id="UP000247409"/>
    </source>
</evidence>
<dbReference type="InterPro" id="IPR050510">
    <property type="entry name" value="Cation_transp_ATPase_P-type"/>
</dbReference>
<proteinExistence type="predicted"/>
<keyword evidence="2" id="KW-0472">Membrane</keyword>
<keyword evidence="2" id="KW-1003">Cell membrane</keyword>